<dbReference type="SUPFAM" id="SSF52540">
    <property type="entry name" value="P-loop containing nucleoside triphosphate hydrolases"/>
    <property type="match status" value="1"/>
</dbReference>
<keyword evidence="24" id="KW-1185">Reference proteome</keyword>
<evidence type="ECO:0000256" key="9">
    <source>
        <dbReference type="ARBA" id="ARBA00023235"/>
    </source>
</evidence>
<evidence type="ECO:0000256" key="13">
    <source>
        <dbReference type="ARBA" id="ARBA00052583"/>
    </source>
</evidence>
<comment type="similarity">
    <text evidence="14">In the C-terminal section; belongs to the PhoH family.</text>
</comment>
<evidence type="ECO:0000256" key="18">
    <source>
        <dbReference type="ARBA" id="ARBA00076032"/>
    </source>
</evidence>
<comment type="cofactor">
    <cofactor evidence="1">
        <name>Mg(2+)</name>
        <dbReference type="ChEBI" id="CHEBI:18420"/>
    </cofactor>
</comment>
<dbReference type="PANTHER" id="PTHR30473:SF2">
    <property type="entry name" value="PIN DOMAIN-CONTAINING PROTEIN"/>
    <property type="match status" value="1"/>
</dbReference>
<sequence length="443" mass="48579">MVSSKSRRTPDRRTYVLDTSVLLADPLAMTRFEEHEVVLPVVVVTELEAKRHHPELGYFARQALRMLDDYRVRHGRLDEPIPVGELGGTIRVELNHSDTSILPAGYRVGGGEADTRILAVARNLQAEGYDVTVVSKDLPLRIKASSVGLLAEEYRAELAITSGWTGMTELHVPADQVDQLFAGQEHALQVEGAEQLPVHTGLVLHSERGRALGRVAPDGRVQLVRGDREAFGLRGRSAEQRIALDLLLDPEIGIISMGGRAGTGKSALALCAGLEAVLERRQHRKVMVFRPLYAVGGQELGYLPGSEAEKMGPWAQAVFDTLSAVTTPDVIEEVISRGMLEVLPLTHIRGRSLHDAFVIVDEAQSLERNVLLTVLSRIGQNSRVVLTHDVAQRDNLRVGRYDGVVAVVEKLKGHPLFAHVTLTRSERSPIAALVTEMLEDIQP</sequence>
<dbReference type="GO" id="GO:0005829">
    <property type="term" value="C:cytosol"/>
    <property type="evidence" value="ECO:0007669"/>
    <property type="project" value="TreeGrafter"/>
</dbReference>
<evidence type="ECO:0000256" key="17">
    <source>
        <dbReference type="ARBA" id="ARBA00071584"/>
    </source>
</evidence>
<comment type="catalytic activity">
    <reaction evidence="11">
        <text>GTP + H2O = GDP + phosphate + H(+)</text>
        <dbReference type="Rhea" id="RHEA:19669"/>
        <dbReference type="ChEBI" id="CHEBI:15377"/>
        <dbReference type="ChEBI" id="CHEBI:15378"/>
        <dbReference type="ChEBI" id="CHEBI:37565"/>
        <dbReference type="ChEBI" id="CHEBI:43474"/>
        <dbReference type="ChEBI" id="CHEBI:58189"/>
    </reaction>
</comment>
<evidence type="ECO:0000256" key="10">
    <source>
        <dbReference type="ARBA" id="ARBA00046345"/>
    </source>
</evidence>
<evidence type="ECO:0000256" key="8">
    <source>
        <dbReference type="ARBA" id="ARBA00023134"/>
    </source>
</evidence>
<evidence type="ECO:0000313" key="23">
    <source>
        <dbReference type="Proteomes" id="UP001165143"/>
    </source>
</evidence>
<dbReference type="GO" id="GO:0004518">
    <property type="term" value="F:nuclease activity"/>
    <property type="evidence" value="ECO:0007669"/>
    <property type="project" value="UniProtKB-KW"/>
</dbReference>
<organism evidence="21 23">
    <name type="scientific">Kitasatospora phosalacinea</name>
    <dbReference type="NCBI Taxonomy" id="2065"/>
    <lineage>
        <taxon>Bacteria</taxon>
        <taxon>Bacillati</taxon>
        <taxon>Actinomycetota</taxon>
        <taxon>Actinomycetes</taxon>
        <taxon>Kitasatosporales</taxon>
        <taxon>Streptomycetaceae</taxon>
        <taxon>Kitasatospora</taxon>
    </lineage>
</organism>
<keyword evidence="5" id="KW-0378">Hydrolase</keyword>
<evidence type="ECO:0000256" key="3">
    <source>
        <dbReference type="ARBA" id="ARBA00022723"/>
    </source>
</evidence>
<keyword evidence="6 21" id="KW-0067">ATP-binding</keyword>
<dbReference type="RefSeq" id="WP_033253283.1">
    <property type="nucleotide sequence ID" value="NZ_BSRX01000051.1"/>
</dbReference>
<comment type="caution">
    <text evidence="21">The sequence shown here is derived from an EMBL/GenBank/DDBJ whole genome shotgun (WGS) entry which is preliminary data.</text>
</comment>
<evidence type="ECO:0000256" key="14">
    <source>
        <dbReference type="ARBA" id="ARBA00060962"/>
    </source>
</evidence>
<evidence type="ECO:0000256" key="5">
    <source>
        <dbReference type="ARBA" id="ARBA00022801"/>
    </source>
</evidence>
<dbReference type="SUPFAM" id="SSF88723">
    <property type="entry name" value="PIN domain-like"/>
    <property type="match status" value="1"/>
</dbReference>
<dbReference type="CDD" id="cd09883">
    <property type="entry name" value="PIN_VapC_PhoHL-ATPase"/>
    <property type="match status" value="1"/>
</dbReference>
<accession>A0A9W6USQ6</accession>
<dbReference type="Gene3D" id="3.40.50.1010">
    <property type="entry name" value="5'-nuclease"/>
    <property type="match status" value="1"/>
</dbReference>
<dbReference type="InterPro" id="IPR027417">
    <property type="entry name" value="P-loop_NTPase"/>
</dbReference>
<name>A0A9W6USQ6_9ACTN</name>
<gene>
    <name evidence="22" type="ORF">ACFW6T_10030</name>
    <name evidence="21" type="ORF">Kpho01_64030</name>
</gene>
<dbReference type="GO" id="GO:0046872">
    <property type="term" value="F:metal ion binding"/>
    <property type="evidence" value="ECO:0007669"/>
    <property type="project" value="UniProtKB-KW"/>
</dbReference>
<dbReference type="FunFam" id="3.40.50.1010:FF:000005">
    <property type="entry name" value="ATP-binding protein"/>
    <property type="match status" value="1"/>
</dbReference>
<evidence type="ECO:0000256" key="16">
    <source>
        <dbReference type="ARBA" id="ARBA00066581"/>
    </source>
</evidence>
<evidence type="ECO:0000256" key="2">
    <source>
        <dbReference type="ARBA" id="ARBA00022722"/>
    </source>
</evidence>
<evidence type="ECO:0000259" key="20">
    <source>
        <dbReference type="SMART" id="SM00670"/>
    </source>
</evidence>
<dbReference type="Gene3D" id="3.40.50.300">
    <property type="entry name" value="P-loop containing nucleotide triphosphate hydrolases"/>
    <property type="match status" value="1"/>
</dbReference>
<dbReference type="PANTHER" id="PTHR30473">
    <property type="entry name" value="PROTEIN PHOH"/>
    <property type="match status" value="1"/>
</dbReference>
<proteinExistence type="inferred from homology"/>
<dbReference type="Proteomes" id="UP001599542">
    <property type="component" value="Unassembled WGS sequence"/>
</dbReference>
<evidence type="ECO:0000313" key="22">
    <source>
        <dbReference type="EMBL" id="MFE1352315.1"/>
    </source>
</evidence>
<evidence type="ECO:0000313" key="21">
    <source>
        <dbReference type="EMBL" id="GLW58392.1"/>
    </source>
</evidence>
<dbReference type="Pfam" id="PF13638">
    <property type="entry name" value="PIN_4"/>
    <property type="match status" value="1"/>
</dbReference>
<dbReference type="InterPro" id="IPR051451">
    <property type="entry name" value="PhoH2-like"/>
</dbReference>
<dbReference type="InterPro" id="IPR029060">
    <property type="entry name" value="PIN-like_dom_sf"/>
</dbReference>
<feature type="domain" description="PIN" evidence="20">
    <location>
        <begin position="13"/>
        <end position="142"/>
    </location>
</feature>
<keyword evidence="7" id="KW-0460">Magnesium</keyword>
<dbReference type="EMBL" id="BSRX01000051">
    <property type="protein sequence ID" value="GLW58392.1"/>
    <property type="molecule type" value="Genomic_DNA"/>
</dbReference>
<dbReference type="AlphaFoldDB" id="A0A9W6USQ6"/>
<reference evidence="21" key="1">
    <citation type="submission" date="2023-02" db="EMBL/GenBank/DDBJ databases">
        <title>Kitasatospora phosalacinea NBRC 14362.</title>
        <authorList>
            <person name="Ichikawa N."/>
            <person name="Sato H."/>
            <person name="Tonouchi N."/>
        </authorList>
    </citation>
    <scope>NUCLEOTIDE SEQUENCE</scope>
    <source>
        <strain evidence="21">NBRC 14362</strain>
    </source>
</reference>
<dbReference type="GO" id="GO:0005524">
    <property type="term" value="F:ATP binding"/>
    <property type="evidence" value="ECO:0007669"/>
    <property type="project" value="UniProtKB-KW"/>
</dbReference>
<dbReference type="GO" id="GO:0005525">
    <property type="term" value="F:GTP binding"/>
    <property type="evidence" value="ECO:0007669"/>
    <property type="project" value="UniProtKB-KW"/>
</dbReference>
<keyword evidence="4" id="KW-0547">Nucleotide-binding</keyword>
<dbReference type="InterPro" id="IPR002716">
    <property type="entry name" value="PIN_dom"/>
</dbReference>
<dbReference type="InterPro" id="IPR003714">
    <property type="entry name" value="PhoH"/>
</dbReference>
<dbReference type="Proteomes" id="UP001165143">
    <property type="component" value="Unassembled WGS sequence"/>
</dbReference>
<evidence type="ECO:0000256" key="15">
    <source>
        <dbReference type="ARBA" id="ARBA00063750"/>
    </source>
</evidence>
<evidence type="ECO:0000256" key="11">
    <source>
        <dbReference type="ARBA" id="ARBA00048548"/>
    </source>
</evidence>
<comment type="catalytic activity">
    <reaction evidence="13">
        <text>n ATP + n H2O + wound RNA = n ADP + n phosphate + unwound RNA.</text>
        <dbReference type="EC" id="5.6.2.5"/>
    </reaction>
</comment>
<comment type="catalytic activity">
    <reaction evidence="12">
        <text>ATP + H2O = ADP + phosphate + H(+)</text>
        <dbReference type="Rhea" id="RHEA:13065"/>
        <dbReference type="ChEBI" id="CHEBI:15377"/>
        <dbReference type="ChEBI" id="CHEBI:15378"/>
        <dbReference type="ChEBI" id="CHEBI:30616"/>
        <dbReference type="ChEBI" id="CHEBI:43474"/>
        <dbReference type="ChEBI" id="CHEBI:456216"/>
    </reaction>
</comment>
<dbReference type="SMART" id="SM00670">
    <property type="entry name" value="PINc"/>
    <property type="match status" value="1"/>
</dbReference>
<comment type="similarity">
    <text evidence="10">In the N-terminal section; belongs to the PINc/VapC protein family.</text>
</comment>
<dbReference type="Pfam" id="PF02562">
    <property type="entry name" value="PhoH"/>
    <property type="match status" value="1"/>
</dbReference>
<protein>
    <recommendedName>
        <fullName evidence="17">Protein PhoH2</fullName>
        <ecNumber evidence="16">5.6.2.5</ecNumber>
    </recommendedName>
    <alternativeName>
        <fullName evidence="18">RNA 5'-3' helicase PhoH2</fullName>
    </alternativeName>
    <alternativeName>
        <fullName evidence="19">Toxin PhoP2</fullName>
    </alternativeName>
</protein>
<dbReference type="GO" id="GO:0016787">
    <property type="term" value="F:hydrolase activity"/>
    <property type="evidence" value="ECO:0007669"/>
    <property type="project" value="UniProtKB-KW"/>
</dbReference>
<dbReference type="FunFam" id="3.40.50.300:FF:000215">
    <property type="entry name" value="ATP-binding protein"/>
    <property type="match status" value="1"/>
</dbReference>
<dbReference type="OrthoDB" id="9766527at2"/>
<dbReference type="EC" id="5.6.2.5" evidence="16"/>
<evidence type="ECO:0000256" key="7">
    <source>
        <dbReference type="ARBA" id="ARBA00022842"/>
    </source>
</evidence>
<keyword evidence="8" id="KW-0342">GTP-binding</keyword>
<evidence type="ECO:0000256" key="12">
    <source>
        <dbReference type="ARBA" id="ARBA00049360"/>
    </source>
</evidence>
<dbReference type="EMBL" id="JBHYPX010000015">
    <property type="protein sequence ID" value="MFE1352315.1"/>
    <property type="molecule type" value="Genomic_DNA"/>
</dbReference>
<evidence type="ECO:0000313" key="24">
    <source>
        <dbReference type="Proteomes" id="UP001599542"/>
    </source>
</evidence>
<comment type="subunit">
    <text evidence="15">Interacts with antitoxin PhoAT.</text>
</comment>
<keyword evidence="2" id="KW-0540">Nuclease</keyword>
<evidence type="ECO:0000256" key="6">
    <source>
        <dbReference type="ARBA" id="ARBA00022840"/>
    </source>
</evidence>
<evidence type="ECO:0000256" key="4">
    <source>
        <dbReference type="ARBA" id="ARBA00022741"/>
    </source>
</evidence>
<reference evidence="22 24" key="2">
    <citation type="submission" date="2024-09" db="EMBL/GenBank/DDBJ databases">
        <title>The Natural Products Discovery Center: Release of the First 8490 Sequenced Strains for Exploring Actinobacteria Biosynthetic Diversity.</title>
        <authorList>
            <person name="Kalkreuter E."/>
            <person name="Kautsar S.A."/>
            <person name="Yang D."/>
            <person name="Bader C.D."/>
            <person name="Teijaro C.N."/>
            <person name="Fluegel L."/>
            <person name="Davis C.M."/>
            <person name="Simpson J.R."/>
            <person name="Lauterbach L."/>
            <person name="Steele A.D."/>
            <person name="Gui C."/>
            <person name="Meng S."/>
            <person name="Li G."/>
            <person name="Viehrig K."/>
            <person name="Ye F."/>
            <person name="Su P."/>
            <person name="Kiefer A.F."/>
            <person name="Nichols A."/>
            <person name="Cepeda A.J."/>
            <person name="Yan W."/>
            <person name="Fan B."/>
            <person name="Jiang Y."/>
            <person name="Adhikari A."/>
            <person name="Zheng C.-J."/>
            <person name="Schuster L."/>
            <person name="Cowan T.M."/>
            <person name="Smanski M.J."/>
            <person name="Chevrette M.G."/>
            <person name="De Carvalho L.P.S."/>
            <person name="Shen B."/>
        </authorList>
    </citation>
    <scope>NUCLEOTIDE SEQUENCE [LARGE SCALE GENOMIC DNA]</scope>
    <source>
        <strain evidence="22 24">NPDC058753</strain>
    </source>
</reference>
<keyword evidence="9" id="KW-0413">Isomerase</keyword>
<keyword evidence="3" id="KW-0479">Metal-binding</keyword>
<evidence type="ECO:0000256" key="19">
    <source>
        <dbReference type="ARBA" id="ARBA00083060"/>
    </source>
</evidence>
<evidence type="ECO:0000256" key="1">
    <source>
        <dbReference type="ARBA" id="ARBA00001946"/>
    </source>
</evidence>
<dbReference type="GO" id="GO:0032574">
    <property type="term" value="F:5'-3' RNA helicase activity"/>
    <property type="evidence" value="ECO:0007669"/>
    <property type="project" value="UniProtKB-EC"/>
</dbReference>